<feature type="transmembrane region" description="Helical" evidence="1">
    <location>
        <begin position="153"/>
        <end position="174"/>
    </location>
</feature>
<gene>
    <name evidence="2" type="ORF">MACK_003467</name>
</gene>
<accession>A0A976SJ89</accession>
<reference evidence="2" key="1">
    <citation type="submission" date="2022-07" db="EMBL/GenBank/DDBJ databases">
        <title>Evaluation of T. orientalis genome assembly methods using nanopore sequencing and analysis of variation between genomes.</title>
        <authorList>
            <person name="Yam J."/>
            <person name="Micallef M.L."/>
            <person name="Liu M."/>
            <person name="Djordjevic S.P."/>
            <person name="Bogema D.R."/>
            <person name="Jenkins C."/>
        </authorList>
    </citation>
    <scope>NUCLEOTIDE SEQUENCE</scope>
    <source>
        <strain evidence="2">Goon Nure</strain>
    </source>
</reference>
<evidence type="ECO:0000256" key="1">
    <source>
        <dbReference type="SAM" id="Phobius"/>
    </source>
</evidence>
<keyword evidence="1" id="KW-0472">Membrane</keyword>
<dbReference type="Proteomes" id="UP000244811">
    <property type="component" value="Chromosome 2"/>
</dbReference>
<organism evidence="2 3">
    <name type="scientific">Theileria orientalis</name>
    <dbReference type="NCBI Taxonomy" id="68886"/>
    <lineage>
        <taxon>Eukaryota</taxon>
        <taxon>Sar</taxon>
        <taxon>Alveolata</taxon>
        <taxon>Apicomplexa</taxon>
        <taxon>Aconoidasida</taxon>
        <taxon>Piroplasmida</taxon>
        <taxon>Theileriidae</taxon>
        <taxon>Theileria</taxon>
    </lineage>
</organism>
<feature type="transmembrane region" description="Helical" evidence="1">
    <location>
        <begin position="130"/>
        <end position="147"/>
    </location>
</feature>
<evidence type="ECO:0000313" key="3">
    <source>
        <dbReference type="Proteomes" id="UP000244811"/>
    </source>
</evidence>
<protein>
    <submittedName>
        <fullName evidence="2">Uncharacterized protein</fullName>
    </submittedName>
</protein>
<evidence type="ECO:0000313" key="2">
    <source>
        <dbReference type="EMBL" id="UVC49851.1"/>
    </source>
</evidence>
<proteinExistence type="predicted"/>
<keyword evidence="1" id="KW-0812">Transmembrane</keyword>
<dbReference type="EMBL" id="CP056071">
    <property type="protein sequence ID" value="UVC49851.1"/>
    <property type="molecule type" value="Genomic_DNA"/>
</dbReference>
<name>A0A976SJ89_THEOR</name>
<keyword evidence="1" id="KW-1133">Transmembrane helix</keyword>
<sequence length="175" mass="19875">MFCNPTFSVFRRFHPFFRNPAINSVLNNQIKDFRCFSVSNSGISDHITHIRSNLSSLQHDLTFLASSNVKSQCHLLEIKFKDPSNSTLSSKLSYLTSKGGELERLVYKILDNRLRYNLAKNRRITKDSNYKYGIVGVSMICVFGSLALSLNPIFLAVTLLYFIYVLGLCSGTLFL</sequence>
<dbReference type="AlphaFoldDB" id="A0A976SJ89"/>